<evidence type="ECO:0000256" key="2">
    <source>
        <dbReference type="ARBA" id="ARBA00022737"/>
    </source>
</evidence>
<dbReference type="InterPro" id="IPR001611">
    <property type="entry name" value="Leu-rich_rpt"/>
</dbReference>
<dbReference type="PANTHER" id="PTHR46652">
    <property type="entry name" value="LEUCINE-RICH REPEAT AND IQ DOMAIN-CONTAINING PROTEIN 1-RELATED"/>
    <property type="match status" value="1"/>
</dbReference>
<evidence type="ECO:0008006" key="6">
    <source>
        <dbReference type="Google" id="ProtNLM"/>
    </source>
</evidence>
<sequence>MPFSHQFLKILGLSSVVFLTACGGDSDSDSDSSTDSGSSSGSNNSSLAGTTSFSESLVLGKRFFITSPQSNGVTDISTAVFASSGNTVNWGEGYIDSADGSDYFLEEYSWSVDSGKMSVDGTGSIKSSSDDYLVVCFYEDDNSSDCDGDDNNERWYVDKDKANAYVTSSSTGGTSVNLNLITDSVLKAQFTALEFDYIEQVEEINRQDAGITSVAGLQQFTELEKLTLYENQISDISDLSALINLRWLLISDQVDSNGDDLNLESYDAIDSMTKLIKLELSEYDSDNRPEKFDLAAFINDTSADKTNLEFLFFWGLPLTNTDVAAIDGLTSLRKLSISEGVVTDFDQWNTTWNNVTELRVSGNTAKATLSLAELVSGGIVWSNIEKLELSNTDIDGTDLVTILDGVSGSDGSLRFLDIQNTNITSYDAFDNYSLPKLERIKLKYGAGSSNRATYDLGGDLPFTKSKMTRLEIENGDISNFDVASYTSLERLDIRDSNITDTTVADFKAALAGLSSLSRVDIGNAQIAGASFTCNDIGVGTSTTATSCRQ</sequence>
<evidence type="ECO:0000256" key="3">
    <source>
        <dbReference type="SAM" id="MobiDB-lite"/>
    </source>
</evidence>
<dbReference type="Gene3D" id="3.80.10.10">
    <property type="entry name" value="Ribonuclease Inhibitor"/>
    <property type="match status" value="2"/>
</dbReference>
<dbReference type="Proteomes" id="UP001597059">
    <property type="component" value="Unassembled WGS sequence"/>
</dbReference>
<dbReference type="RefSeq" id="WP_377366652.1">
    <property type="nucleotide sequence ID" value="NZ_JBHTMN010000009.1"/>
</dbReference>
<name>A0ABW4AZK1_9GAMM</name>
<protein>
    <recommendedName>
        <fullName evidence="6">Leucine-rich repeat domain-containing protein</fullName>
    </recommendedName>
</protein>
<dbReference type="EMBL" id="JBHTMN010000009">
    <property type="protein sequence ID" value="MFD1383405.1"/>
    <property type="molecule type" value="Genomic_DNA"/>
</dbReference>
<keyword evidence="2" id="KW-0677">Repeat</keyword>
<evidence type="ECO:0000256" key="1">
    <source>
        <dbReference type="ARBA" id="ARBA00022614"/>
    </source>
</evidence>
<feature type="region of interest" description="Disordered" evidence="3">
    <location>
        <begin position="27"/>
        <end position="50"/>
    </location>
</feature>
<dbReference type="InterPro" id="IPR050836">
    <property type="entry name" value="SDS22/Internalin_LRR"/>
</dbReference>
<accession>A0ABW4AZK1</accession>
<proteinExistence type="predicted"/>
<keyword evidence="5" id="KW-1185">Reference proteome</keyword>
<gene>
    <name evidence="4" type="ORF">ACFQ45_08500</name>
</gene>
<reference evidence="5" key="1">
    <citation type="journal article" date="2019" name="Int. J. Syst. Evol. Microbiol.">
        <title>The Global Catalogue of Microorganisms (GCM) 10K type strain sequencing project: providing services to taxonomists for standard genome sequencing and annotation.</title>
        <authorList>
            <consortium name="The Broad Institute Genomics Platform"/>
            <consortium name="The Broad Institute Genome Sequencing Center for Infectious Disease"/>
            <person name="Wu L."/>
            <person name="Ma J."/>
        </authorList>
    </citation>
    <scope>NUCLEOTIDE SEQUENCE [LARGE SCALE GENOMIC DNA]</scope>
    <source>
        <strain evidence="5">JCM 30774</strain>
    </source>
</reference>
<comment type="caution">
    <text evidence="4">The sequence shown here is derived from an EMBL/GenBank/DDBJ whole genome shotgun (WGS) entry which is preliminary data.</text>
</comment>
<dbReference type="SUPFAM" id="SSF52047">
    <property type="entry name" value="RNI-like"/>
    <property type="match status" value="1"/>
</dbReference>
<evidence type="ECO:0000313" key="5">
    <source>
        <dbReference type="Proteomes" id="UP001597059"/>
    </source>
</evidence>
<keyword evidence="1" id="KW-0433">Leucine-rich repeat</keyword>
<feature type="compositionally biased region" description="Low complexity" evidence="3">
    <location>
        <begin position="33"/>
        <end position="50"/>
    </location>
</feature>
<organism evidence="4 5">
    <name type="scientific">Rhodanobacter aciditrophus</name>
    <dbReference type="NCBI Taxonomy" id="1623218"/>
    <lineage>
        <taxon>Bacteria</taxon>
        <taxon>Pseudomonadati</taxon>
        <taxon>Pseudomonadota</taxon>
        <taxon>Gammaproteobacteria</taxon>
        <taxon>Lysobacterales</taxon>
        <taxon>Rhodanobacteraceae</taxon>
        <taxon>Rhodanobacter</taxon>
    </lineage>
</organism>
<dbReference type="InterPro" id="IPR032675">
    <property type="entry name" value="LRR_dom_sf"/>
</dbReference>
<evidence type="ECO:0000313" key="4">
    <source>
        <dbReference type="EMBL" id="MFD1383405.1"/>
    </source>
</evidence>
<dbReference type="PROSITE" id="PS51450">
    <property type="entry name" value="LRR"/>
    <property type="match status" value="1"/>
</dbReference>
<dbReference type="PANTHER" id="PTHR46652:SF3">
    <property type="entry name" value="LEUCINE-RICH REPEAT-CONTAINING PROTEIN 9"/>
    <property type="match status" value="1"/>
</dbReference>